<accession>A0A8J7UUT4</accession>
<evidence type="ECO:0000259" key="1">
    <source>
        <dbReference type="Pfam" id="PF13470"/>
    </source>
</evidence>
<feature type="domain" description="PIN" evidence="1">
    <location>
        <begin position="4"/>
        <end position="117"/>
    </location>
</feature>
<organism evidence="2 3">
    <name type="scientific">Natronogracilivirga saccharolytica</name>
    <dbReference type="NCBI Taxonomy" id="2812953"/>
    <lineage>
        <taxon>Bacteria</taxon>
        <taxon>Pseudomonadati</taxon>
        <taxon>Balneolota</taxon>
        <taxon>Balneolia</taxon>
        <taxon>Balneolales</taxon>
        <taxon>Cyclonatronaceae</taxon>
        <taxon>Natronogracilivirga</taxon>
    </lineage>
</organism>
<name>A0A8J7UUT4_9BACT</name>
<dbReference type="SUPFAM" id="SSF88723">
    <property type="entry name" value="PIN domain-like"/>
    <property type="match status" value="1"/>
</dbReference>
<gene>
    <name evidence="2" type="ORF">NATSA_04155</name>
</gene>
<evidence type="ECO:0000313" key="2">
    <source>
        <dbReference type="EMBL" id="MBP3191852.1"/>
    </source>
</evidence>
<dbReference type="InterPro" id="IPR002716">
    <property type="entry name" value="PIN_dom"/>
</dbReference>
<proteinExistence type="predicted"/>
<dbReference type="Pfam" id="PF13470">
    <property type="entry name" value="PIN_3"/>
    <property type="match status" value="1"/>
</dbReference>
<evidence type="ECO:0000313" key="3">
    <source>
        <dbReference type="Proteomes" id="UP000673975"/>
    </source>
</evidence>
<reference evidence="2" key="1">
    <citation type="submission" date="2021-02" db="EMBL/GenBank/DDBJ databases">
        <title>Natronogracilivirga saccharolytica gen. nov. sp. nov. a new anaerobic, haloalkiliphilic carbohydrate-fermenting bacterium from soda lake and proposing of Cyclonatronumiaceae fam. nov. in the phylum Balneolaeota.</title>
        <authorList>
            <person name="Zhilina T.N."/>
            <person name="Sorokin D.Y."/>
            <person name="Zavarzina D.G."/>
            <person name="Toshchakov S.V."/>
            <person name="Kublanov I.V."/>
        </authorList>
    </citation>
    <scope>NUCLEOTIDE SEQUENCE</scope>
    <source>
        <strain evidence="2">Z-1702</strain>
    </source>
</reference>
<keyword evidence="3" id="KW-1185">Reference proteome</keyword>
<dbReference type="EMBL" id="JAFIDN010000002">
    <property type="protein sequence ID" value="MBP3191852.1"/>
    <property type="molecule type" value="Genomic_DNA"/>
</dbReference>
<dbReference type="Proteomes" id="UP000673975">
    <property type="component" value="Unassembled WGS sequence"/>
</dbReference>
<dbReference type="AlphaFoldDB" id="A0A8J7UUT4"/>
<protein>
    <submittedName>
        <fullName evidence="2">PIN domain-containing protein</fullName>
    </submittedName>
</protein>
<dbReference type="InterPro" id="IPR029060">
    <property type="entry name" value="PIN-like_dom_sf"/>
</dbReference>
<dbReference type="RefSeq" id="WP_210510674.1">
    <property type="nucleotide sequence ID" value="NZ_JAFIDN010000002.1"/>
</dbReference>
<comment type="caution">
    <text evidence="2">The sequence shown here is derived from an EMBL/GenBank/DDBJ whole genome shotgun (WGS) entry which is preliminary data.</text>
</comment>
<sequence length="140" mass="16082">MVDVFLDTDVAFDLISKREPFFTDALPLLQMAGRQQVQLQISEACLATLMYLSFDIYKLENAGGRLLHFVEACEVFSGGKSVFIQAIESEFTDKEDALQYYIALRHHSDYFLTRNTDDYKYALQRLPVFSPSGFIRIADF</sequence>